<sequence length="42" mass="4931">MVEYEILLQGAPDPIRHLIKRELAAVSYCSRNERVFEKVKDL</sequence>
<organism evidence="1 2">
    <name type="scientific">Parascaris equorum</name>
    <name type="common">Equine roundworm</name>
    <dbReference type="NCBI Taxonomy" id="6256"/>
    <lineage>
        <taxon>Eukaryota</taxon>
        <taxon>Metazoa</taxon>
        <taxon>Ecdysozoa</taxon>
        <taxon>Nematoda</taxon>
        <taxon>Chromadorea</taxon>
        <taxon>Rhabditida</taxon>
        <taxon>Spirurina</taxon>
        <taxon>Ascaridomorpha</taxon>
        <taxon>Ascaridoidea</taxon>
        <taxon>Ascarididae</taxon>
        <taxon>Parascaris</taxon>
    </lineage>
</organism>
<accession>A0A914R7I2</accession>
<protein>
    <submittedName>
        <fullName evidence="2">Uncharacterized protein</fullName>
    </submittedName>
</protein>
<name>A0A914R7I2_PAREQ</name>
<dbReference type="WBParaSite" id="PEQ_0000259901-mRNA-1">
    <property type="protein sequence ID" value="PEQ_0000259901-mRNA-1"/>
    <property type="gene ID" value="PEQ_0000259901"/>
</dbReference>
<proteinExistence type="predicted"/>
<dbReference type="AlphaFoldDB" id="A0A914R7I2"/>
<dbReference type="Proteomes" id="UP000887564">
    <property type="component" value="Unplaced"/>
</dbReference>
<reference evidence="2" key="1">
    <citation type="submission" date="2022-11" db="UniProtKB">
        <authorList>
            <consortium name="WormBaseParasite"/>
        </authorList>
    </citation>
    <scope>IDENTIFICATION</scope>
</reference>
<evidence type="ECO:0000313" key="1">
    <source>
        <dbReference type="Proteomes" id="UP000887564"/>
    </source>
</evidence>
<keyword evidence="1" id="KW-1185">Reference proteome</keyword>
<evidence type="ECO:0000313" key="2">
    <source>
        <dbReference type="WBParaSite" id="PEQ_0000259901-mRNA-1"/>
    </source>
</evidence>